<organism evidence="1 2">
    <name type="scientific">[Ruminococcus] lactaris</name>
    <dbReference type="NCBI Taxonomy" id="46228"/>
    <lineage>
        <taxon>Bacteria</taxon>
        <taxon>Bacillati</taxon>
        <taxon>Bacillota</taxon>
        <taxon>Clostridia</taxon>
        <taxon>Lachnospirales</taxon>
        <taxon>Lachnospiraceae</taxon>
        <taxon>Mediterraneibacter</taxon>
    </lineage>
</organism>
<sequence>MREKLIARGIPAEQICFIHEATTDAQKKELFGKVRSGEVRVLFGSTPKMGAGTNVQDRLIAIHNLDCPWRPSDVGRILRTFKIKKNVEVTDNGKIII</sequence>
<name>A0A3E4LWB6_9FIRM</name>
<dbReference type="PANTHER" id="PTHR41313">
    <property type="entry name" value="ADENINE-SPECIFIC METHYLTRANSFERASE"/>
    <property type="match status" value="1"/>
</dbReference>
<dbReference type="AlphaFoldDB" id="A0A3E4LWB6"/>
<dbReference type="Proteomes" id="UP000260793">
    <property type="component" value="Unassembled WGS sequence"/>
</dbReference>
<proteinExistence type="predicted"/>
<dbReference type="PANTHER" id="PTHR41313:SF1">
    <property type="entry name" value="DNA METHYLASE ADENINE-SPECIFIC DOMAIN-CONTAINING PROTEIN"/>
    <property type="match status" value="1"/>
</dbReference>
<dbReference type="SUPFAM" id="SSF52540">
    <property type="entry name" value="P-loop containing nucleoside triphosphate hydrolases"/>
    <property type="match status" value="1"/>
</dbReference>
<protein>
    <recommendedName>
        <fullName evidence="3">Helicase C-terminal domain-containing protein</fullName>
    </recommendedName>
</protein>
<gene>
    <name evidence="1" type="ORF">DXD17_03100</name>
</gene>
<accession>A0A3E4LWB6</accession>
<dbReference type="InterPro" id="IPR027417">
    <property type="entry name" value="P-loop_NTPase"/>
</dbReference>
<dbReference type="Gene3D" id="3.40.50.300">
    <property type="entry name" value="P-loop containing nucleotide triphosphate hydrolases"/>
    <property type="match status" value="1"/>
</dbReference>
<dbReference type="EMBL" id="QSQN01000006">
    <property type="protein sequence ID" value="RGK41763.1"/>
    <property type="molecule type" value="Genomic_DNA"/>
</dbReference>
<reference evidence="1 2" key="1">
    <citation type="submission" date="2018-08" db="EMBL/GenBank/DDBJ databases">
        <title>A genome reference for cultivated species of the human gut microbiota.</title>
        <authorList>
            <person name="Zou Y."/>
            <person name="Xue W."/>
            <person name="Luo G."/>
        </authorList>
    </citation>
    <scope>NUCLEOTIDE SEQUENCE [LARGE SCALE GENOMIC DNA]</scope>
    <source>
        <strain evidence="1 2">TF11-7</strain>
    </source>
</reference>
<dbReference type="InterPro" id="IPR052933">
    <property type="entry name" value="DNA_Protect_Modify"/>
</dbReference>
<evidence type="ECO:0000313" key="1">
    <source>
        <dbReference type="EMBL" id="RGK41763.1"/>
    </source>
</evidence>
<comment type="caution">
    <text evidence="1">The sequence shown here is derived from an EMBL/GenBank/DDBJ whole genome shotgun (WGS) entry which is preliminary data.</text>
</comment>
<evidence type="ECO:0000313" key="2">
    <source>
        <dbReference type="Proteomes" id="UP000260793"/>
    </source>
</evidence>
<evidence type="ECO:0008006" key="3">
    <source>
        <dbReference type="Google" id="ProtNLM"/>
    </source>
</evidence>